<evidence type="ECO:0000256" key="6">
    <source>
        <dbReference type="ARBA" id="ARBA00022801"/>
    </source>
</evidence>
<keyword evidence="3" id="KW-0479">Metal-binding</keyword>
<feature type="region of interest" description="Disordered" evidence="15">
    <location>
        <begin position="1"/>
        <end position="82"/>
    </location>
</feature>
<evidence type="ECO:0000256" key="12">
    <source>
        <dbReference type="ARBA" id="ARBA00023204"/>
    </source>
</evidence>
<dbReference type="InterPro" id="IPR045028">
    <property type="entry name" value="DinG/Rad3-like"/>
</dbReference>
<feature type="compositionally biased region" description="Basic and acidic residues" evidence="15">
    <location>
        <begin position="21"/>
        <end position="43"/>
    </location>
</feature>
<keyword evidence="8" id="KW-0067">ATP-binding</keyword>
<dbReference type="Proteomes" id="UP001295684">
    <property type="component" value="Unassembled WGS sequence"/>
</dbReference>
<proteinExistence type="predicted"/>
<evidence type="ECO:0000256" key="15">
    <source>
        <dbReference type="SAM" id="MobiDB-lite"/>
    </source>
</evidence>
<dbReference type="GO" id="GO:0016818">
    <property type="term" value="F:hydrolase activity, acting on acid anhydrides, in phosphorus-containing anhydrides"/>
    <property type="evidence" value="ECO:0007669"/>
    <property type="project" value="InterPro"/>
</dbReference>
<dbReference type="PROSITE" id="PS51193">
    <property type="entry name" value="HELICASE_ATP_BIND_2"/>
    <property type="match status" value="1"/>
</dbReference>
<sequence length="1306" mass="152879">MEDKGVKQEVVEPKLKKRDKKQINKIKEETTHEEVKDNEKQATNKETSNKCIKKELETKDKPKKKIIKGKPPKKSLRKMKKKPTTKPISEFIEINEKILKYHQKIIIDDLDIYFPFEPFAVQTEYMKKMLDSCETSANAILESPRGTGKTLSILCTALAWLKRERKNQANLGIKDKAKIVYCTSSHDLINDAISELKKTVYEPKISIIGSRDNLCSNPKVNKYRGATLNSKCKQIRTSTDEKVSCKYFKNTNDRKEDIKQNWEVQDIEDLHQMAAKESICPYYLEKIKLQDADIIFIPYAYLIDHKQFQNYRVSLTNAIIIFDEAHNIEHKCEEISSFELSLDDLKHCTTELSGLEQRINRAKKADKEKFTCSLTDVENVKILTQNFRDYIKTFDLNDSDKLFSKAMKDGQSTYAGSKMFEILFKASEHGMNPADYEGISPKTFQFWTTTFENVLADIALDYNPESFSFVEKWYNCIKIVINMYKLNNKQTANMNFTNPKDAVLARDIDNYYLSITQERLPYNEIKKLTTPQIHHKLCETRKICFWCFNSSLSFQKILNHKPRCIILTSYTLTPFYSYEQELQTTFPVQLESNHVISKEQVMISILKKSTKGKGFNFSYKERDNRIIAKDLGSTILEVCKITPGGVILLFQSPGFMRQIATQWDSLAISNNIMKYKRIFIEQEREKRYSETLSGFYKTAFSTGALLMATTSGDIMKGIDLSDETCRTIIQIGIPFPNLGDPKIYLKKEYLDKMKLVKKSKNILNGQKWYLLQSTRAVNQAIGRVVSHKGDYGNIILLDERYMNAQQKNQFSHWLKHSVKTFDDINKNKKIFQDFFKTMKKSFAPKTLRYDMLKFNYPKADSEEYFNEINQSVKKAAKEFRAKYGYLDDTQMKKGQEDLSTNKKEIFRDIKVENKIKKEQEIKKAKVKSEELPICEEQDKAASAAKADQEILQKEISEMEKYTDECEPLKEILSDEDFESFKVLIRQIKKFDDSSDQIQRLIYLTFGETSSEKARRHKDFKIKLQKLEEIIDNFSDLLKRKVLRDYLERYICPHKFRNETDPSATCDKSQSDSSLSQNSFDVDCDRQRRFLDSDDEEEAQYGFNVDQEELDQQEKEKEDKRKLREQEKEKKRKKLEDDFKNNPANLLNKRRDIQETVEKILTIDMNPLESLKTDSVKDSSYNGNMRAEFGTNLNQILFMDKDQLEYHNFQKESEAVDYMEALKEKKNKKKNKKKKGKGKKKGVEVLQDEDGYPVMQRTYDHGYEEIDNFEVEEDMLNQTFMEQLGKNRKYQMHKNLCEKAGSNPMFP</sequence>
<dbReference type="Pfam" id="PF13307">
    <property type="entry name" value="Helicase_C_2"/>
    <property type="match status" value="1"/>
</dbReference>
<dbReference type="InterPro" id="IPR013020">
    <property type="entry name" value="Rad3/Chl1-like"/>
</dbReference>
<evidence type="ECO:0000313" key="17">
    <source>
        <dbReference type="EMBL" id="CAI2365808.1"/>
    </source>
</evidence>
<keyword evidence="5" id="KW-0227">DNA damage</keyword>
<evidence type="ECO:0000256" key="14">
    <source>
        <dbReference type="ARBA" id="ARBA00023242"/>
    </source>
</evidence>
<name>A0AAD1UEI5_EUPCR</name>
<feature type="region of interest" description="Disordered" evidence="15">
    <location>
        <begin position="1059"/>
        <end position="1078"/>
    </location>
</feature>
<evidence type="ECO:0000256" key="7">
    <source>
        <dbReference type="ARBA" id="ARBA00022806"/>
    </source>
</evidence>
<keyword evidence="10" id="KW-0411">Iron-sulfur</keyword>
<dbReference type="InterPro" id="IPR010614">
    <property type="entry name" value="RAD3-like_helicase_DEAD"/>
</dbReference>
<dbReference type="InterPro" id="IPR014001">
    <property type="entry name" value="Helicase_ATP-bd"/>
</dbReference>
<keyword evidence="12" id="KW-0234">DNA repair</keyword>
<dbReference type="GO" id="GO:0005524">
    <property type="term" value="F:ATP binding"/>
    <property type="evidence" value="ECO:0007669"/>
    <property type="project" value="UniProtKB-KW"/>
</dbReference>
<dbReference type="GO" id="GO:0051539">
    <property type="term" value="F:4 iron, 4 sulfur cluster binding"/>
    <property type="evidence" value="ECO:0007669"/>
    <property type="project" value="UniProtKB-KW"/>
</dbReference>
<keyword evidence="9" id="KW-0408">Iron</keyword>
<keyword evidence="6" id="KW-0378">Hydrolase</keyword>
<evidence type="ECO:0000256" key="3">
    <source>
        <dbReference type="ARBA" id="ARBA00022723"/>
    </source>
</evidence>
<dbReference type="PANTHER" id="PTHR11472">
    <property type="entry name" value="DNA REPAIR DEAD HELICASE RAD3/XP-D SUBFAMILY MEMBER"/>
    <property type="match status" value="1"/>
</dbReference>
<keyword evidence="2" id="KW-0004">4Fe-4S</keyword>
<evidence type="ECO:0000256" key="1">
    <source>
        <dbReference type="ARBA" id="ARBA00004123"/>
    </source>
</evidence>
<dbReference type="GO" id="GO:0003678">
    <property type="term" value="F:DNA helicase activity"/>
    <property type="evidence" value="ECO:0007669"/>
    <property type="project" value="InterPro"/>
</dbReference>
<reference evidence="17" key="1">
    <citation type="submission" date="2023-07" db="EMBL/GenBank/DDBJ databases">
        <authorList>
            <consortium name="AG Swart"/>
            <person name="Singh M."/>
            <person name="Singh A."/>
            <person name="Seah K."/>
            <person name="Emmerich C."/>
        </authorList>
    </citation>
    <scope>NUCLEOTIDE SEQUENCE</scope>
    <source>
        <strain evidence="17">DP1</strain>
    </source>
</reference>
<dbReference type="InterPro" id="IPR006555">
    <property type="entry name" value="ATP-dep_Helicase_C"/>
</dbReference>
<feature type="region of interest" description="Disordered" evidence="15">
    <location>
        <begin position="1100"/>
        <end position="1142"/>
    </location>
</feature>
<keyword evidence="13" id="KW-0413">Isomerase</keyword>
<dbReference type="Pfam" id="PF06733">
    <property type="entry name" value="DEAD_2"/>
    <property type="match status" value="1"/>
</dbReference>
<dbReference type="EMBL" id="CAMPGE010006896">
    <property type="protein sequence ID" value="CAI2365808.1"/>
    <property type="molecule type" value="Genomic_DNA"/>
</dbReference>
<evidence type="ECO:0000256" key="10">
    <source>
        <dbReference type="ARBA" id="ARBA00023014"/>
    </source>
</evidence>
<dbReference type="SUPFAM" id="SSF52540">
    <property type="entry name" value="P-loop containing nucleoside triphosphate hydrolases"/>
    <property type="match status" value="2"/>
</dbReference>
<dbReference type="GO" id="GO:0046872">
    <property type="term" value="F:metal ion binding"/>
    <property type="evidence" value="ECO:0007669"/>
    <property type="project" value="UniProtKB-KW"/>
</dbReference>
<feature type="compositionally biased region" description="Basic residues" evidence="15">
    <location>
        <begin position="61"/>
        <end position="82"/>
    </location>
</feature>
<accession>A0AAD1UEI5</accession>
<dbReference type="PANTHER" id="PTHR11472:SF34">
    <property type="entry name" value="REGULATOR OF TELOMERE ELONGATION HELICASE 1"/>
    <property type="match status" value="1"/>
</dbReference>
<feature type="compositionally biased region" description="Basic and acidic residues" evidence="15">
    <location>
        <begin position="1"/>
        <end position="14"/>
    </location>
</feature>
<dbReference type="NCBIfam" id="TIGR00604">
    <property type="entry name" value="rad3"/>
    <property type="match status" value="1"/>
</dbReference>
<dbReference type="InterPro" id="IPR027417">
    <property type="entry name" value="P-loop_NTPase"/>
</dbReference>
<evidence type="ECO:0000313" key="18">
    <source>
        <dbReference type="Proteomes" id="UP001295684"/>
    </source>
</evidence>
<dbReference type="SMART" id="SM00488">
    <property type="entry name" value="DEXDc2"/>
    <property type="match status" value="1"/>
</dbReference>
<comment type="caution">
    <text evidence="17">The sequence shown here is derived from an EMBL/GenBank/DDBJ whole genome shotgun (WGS) entry which is preliminary data.</text>
</comment>
<keyword evidence="11" id="KW-0238">DNA-binding</keyword>
<dbReference type="Gene3D" id="3.40.50.300">
    <property type="entry name" value="P-loop containing nucleotide triphosphate hydrolases"/>
    <property type="match status" value="2"/>
</dbReference>
<feature type="compositionally biased region" description="Basic and acidic residues" evidence="15">
    <location>
        <begin position="1111"/>
        <end position="1139"/>
    </location>
</feature>
<dbReference type="GO" id="GO:0005634">
    <property type="term" value="C:nucleus"/>
    <property type="evidence" value="ECO:0007669"/>
    <property type="project" value="UniProtKB-SubCell"/>
</dbReference>
<evidence type="ECO:0000256" key="11">
    <source>
        <dbReference type="ARBA" id="ARBA00023125"/>
    </source>
</evidence>
<evidence type="ECO:0000256" key="2">
    <source>
        <dbReference type="ARBA" id="ARBA00022485"/>
    </source>
</evidence>
<evidence type="ECO:0000256" key="8">
    <source>
        <dbReference type="ARBA" id="ARBA00022840"/>
    </source>
</evidence>
<keyword evidence="4" id="KW-0547">Nucleotide-binding</keyword>
<keyword evidence="18" id="KW-1185">Reference proteome</keyword>
<protein>
    <recommendedName>
        <fullName evidence="16">Helicase ATP-binding domain-containing protein</fullName>
    </recommendedName>
</protein>
<evidence type="ECO:0000256" key="9">
    <source>
        <dbReference type="ARBA" id="ARBA00023004"/>
    </source>
</evidence>
<dbReference type="InterPro" id="IPR006554">
    <property type="entry name" value="Helicase-like_DEXD_c2"/>
</dbReference>
<gene>
    <name evidence="17" type="ORF">ECRASSUSDP1_LOCUS7092</name>
</gene>
<dbReference type="GO" id="GO:0006281">
    <property type="term" value="P:DNA repair"/>
    <property type="evidence" value="ECO:0007669"/>
    <property type="project" value="UniProtKB-KW"/>
</dbReference>
<feature type="domain" description="Helicase ATP-binding" evidence="16">
    <location>
        <begin position="108"/>
        <end position="372"/>
    </location>
</feature>
<comment type="subcellular location">
    <subcellularLocation>
        <location evidence="1">Nucleus</location>
    </subcellularLocation>
</comment>
<dbReference type="SMART" id="SM00491">
    <property type="entry name" value="HELICc2"/>
    <property type="match status" value="1"/>
</dbReference>
<keyword evidence="14" id="KW-0539">Nucleus</keyword>
<dbReference type="SMART" id="SM00487">
    <property type="entry name" value="DEXDc"/>
    <property type="match status" value="1"/>
</dbReference>
<evidence type="ECO:0000256" key="4">
    <source>
        <dbReference type="ARBA" id="ARBA00022741"/>
    </source>
</evidence>
<evidence type="ECO:0000259" key="16">
    <source>
        <dbReference type="PROSITE" id="PS51193"/>
    </source>
</evidence>
<dbReference type="InterPro" id="IPR014013">
    <property type="entry name" value="Helic_SF1/SF2_ATP-bd_DinG/Rad3"/>
</dbReference>
<evidence type="ECO:0000256" key="5">
    <source>
        <dbReference type="ARBA" id="ARBA00022763"/>
    </source>
</evidence>
<evidence type="ECO:0000256" key="13">
    <source>
        <dbReference type="ARBA" id="ARBA00023235"/>
    </source>
</evidence>
<keyword evidence="7" id="KW-0347">Helicase</keyword>
<dbReference type="GO" id="GO:0003677">
    <property type="term" value="F:DNA binding"/>
    <property type="evidence" value="ECO:0007669"/>
    <property type="project" value="UniProtKB-KW"/>
</dbReference>
<organism evidence="17 18">
    <name type="scientific">Euplotes crassus</name>
    <dbReference type="NCBI Taxonomy" id="5936"/>
    <lineage>
        <taxon>Eukaryota</taxon>
        <taxon>Sar</taxon>
        <taxon>Alveolata</taxon>
        <taxon>Ciliophora</taxon>
        <taxon>Intramacronucleata</taxon>
        <taxon>Spirotrichea</taxon>
        <taxon>Hypotrichia</taxon>
        <taxon>Euplotida</taxon>
        <taxon>Euplotidae</taxon>
        <taxon>Moneuplotes</taxon>
    </lineage>
</organism>